<organism evidence="6 7">
    <name type="scientific">Opisthorchis viverrini</name>
    <name type="common">Southeast Asian liver fluke</name>
    <dbReference type="NCBI Taxonomy" id="6198"/>
    <lineage>
        <taxon>Eukaryota</taxon>
        <taxon>Metazoa</taxon>
        <taxon>Spiralia</taxon>
        <taxon>Lophotrochozoa</taxon>
        <taxon>Platyhelminthes</taxon>
        <taxon>Trematoda</taxon>
        <taxon>Digenea</taxon>
        <taxon>Opisthorchiida</taxon>
        <taxon>Opisthorchiata</taxon>
        <taxon>Opisthorchiidae</taxon>
        <taxon>Opisthorchis</taxon>
    </lineage>
</organism>
<evidence type="ECO:0000313" key="6">
    <source>
        <dbReference type="EMBL" id="OON23865.1"/>
    </source>
</evidence>
<dbReference type="Proteomes" id="UP000243686">
    <property type="component" value="Unassembled WGS sequence"/>
</dbReference>
<feature type="domain" description="DUF7042" evidence="3">
    <location>
        <begin position="143"/>
        <end position="287"/>
    </location>
</feature>
<evidence type="ECO:0000313" key="7">
    <source>
        <dbReference type="Proteomes" id="UP000243686"/>
    </source>
</evidence>
<dbReference type="Pfam" id="PF23071">
    <property type="entry name" value="DUF7044"/>
    <property type="match status" value="1"/>
</dbReference>
<feature type="non-terminal residue" evidence="6">
    <location>
        <position position="680"/>
    </location>
</feature>
<feature type="region of interest" description="Disordered" evidence="1">
    <location>
        <begin position="657"/>
        <end position="680"/>
    </location>
</feature>
<dbReference type="Pfam" id="PF23070">
    <property type="entry name" value="DUF7043"/>
    <property type="match status" value="1"/>
</dbReference>
<feature type="non-terminal residue" evidence="6">
    <location>
        <position position="1"/>
    </location>
</feature>
<reference evidence="6 7" key="1">
    <citation type="submission" date="2015-03" db="EMBL/GenBank/DDBJ databases">
        <title>Draft genome of the nematode, Opisthorchis viverrini.</title>
        <authorList>
            <person name="Mitreva M."/>
        </authorList>
    </citation>
    <scope>NUCLEOTIDE SEQUENCE [LARGE SCALE GENOMIC DNA]</scope>
    <source>
        <strain evidence="6">Khon Kaen</strain>
    </source>
</reference>
<evidence type="ECO:0000259" key="3">
    <source>
        <dbReference type="Pfam" id="PF23069"/>
    </source>
</evidence>
<dbReference type="InterPro" id="IPR055472">
    <property type="entry name" value="DUF7044"/>
</dbReference>
<gene>
    <name evidence="6" type="ORF">X801_00217</name>
</gene>
<evidence type="ECO:0000256" key="1">
    <source>
        <dbReference type="SAM" id="MobiDB-lite"/>
    </source>
</evidence>
<dbReference type="InterPro" id="IPR055471">
    <property type="entry name" value="DUF7043"/>
</dbReference>
<evidence type="ECO:0000259" key="4">
    <source>
        <dbReference type="Pfam" id="PF23070"/>
    </source>
</evidence>
<dbReference type="PANTHER" id="PTHR22255">
    <property type="entry name" value="LP06548P"/>
    <property type="match status" value="1"/>
</dbReference>
<protein>
    <submittedName>
        <fullName evidence="6">Uncharacterized protein</fullName>
    </submittedName>
</protein>
<feature type="domain" description="DUF7043" evidence="4">
    <location>
        <begin position="301"/>
        <end position="390"/>
    </location>
</feature>
<dbReference type="Pfam" id="PF23069">
    <property type="entry name" value="DUF7042"/>
    <property type="match status" value="2"/>
</dbReference>
<keyword evidence="7" id="KW-1185">Reference proteome</keyword>
<evidence type="ECO:0000259" key="5">
    <source>
        <dbReference type="Pfam" id="PF23071"/>
    </source>
</evidence>
<keyword evidence="2" id="KW-0732">Signal</keyword>
<dbReference type="AlphaFoldDB" id="A0A1S8XAZ1"/>
<feature type="domain" description="DUF7042" evidence="3">
    <location>
        <begin position="437"/>
        <end position="580"/>
    </location>
</feature>
<feature type="domain" description="DUF7044" evidence="5">
    <location>
        <begin position="18"/>
        <end position="110"/>
    </location>
</feature>
<name>A0A1S8XAZ1_OPIVI</name>
<dbReference type="PANTHER" id="PTHR22255:SF1">
    <property type="entry name" value="LD32918P"/>
    <property type="match status" value="1"/>
</dbReference>
<accession>A0A1S8XAZ1</accession>
<sequence length="680" mass="78634">YIFVTSLLAVLAGPALAQCIVPASYVKTLFSMELGKETVTQILQTELIQDVQKFRGKCHSILAQNRRLENNVEDALILFKNATNDCYFCYDLIVRSANVIQYRRSQCGSLGAGDNGSTICNTLVDAELETGFVRAREDYSDFNCKSILEGIYAFDYRIVGNTGLCSSPFSTIKACQRQGSPLRDNSVFEQTFGYCPNFQDVSILEDPNIVFGKANIWRCYGRWTDRSNNIWAAIAYDTNQLRFKYRCLTTRIDQQNPTDLYYWGMSTDADCKVVHSYQTAPIRLELRPAFDPETQLAELQPGCKLPTNFSGAWFYPSEYQTTVVINSTHIFMKRKRAEFVYDYIYFVCRQQQESRYLMSVVTLGNETDFMCFDFMPRHHNIIRFRMGRPFPLLPRERESMGDSYMQRLYREACQWSSFTLNYIEWTYEYFIQDPPVPINCPIQGKFKFIQRGQEQEKYDTKIPGGMTPRPWLQVLCYNYWQSNIQACLQDPKTLQLDVQKCWRLDFAGQPISEYNVVDNYITCVGFWMEDTKSFLITHDKQDPVTNNFRCWVYKRVGFRNYLMSRGRGNQCSKIQTAESSLPEEGASLLLELTEDELQFDVCPMSWDDGRNPYASQDVLDVYGVATHKGFSTHAILLSVILTQLVCCTGQTRGNRENKRISVKADPDQSPKRDQKEPKIN</sequence>
<dbReference type="InterPro" id="IPR055470">
    <property type="entry name" value="DUF7042"/>
</dbReference>
<proteinExistence type="predicted"/>
<evidence type="ECO:0000256" key="2">
    <source>
        <dbReference type="SAM" id="SignalP"/>
    </source>
</evidence>
<dbReference type="GO" id="GO:0042060">
    <property type="term" value="P:wound healing"/>
    <property type="evidence" value="ECO:0007669"/>
    <property type="project" value="TreeGrafter"/>
</dbReference>
<feature type="signal peptide" evidence="2">
    <location>
        <begin position="1"/>
        <end position="17"/>
    </location>
</feature>
<dbReference type="EMBL" id="KV891479">
    <property type="protein sequence ID" value="OON23865.1"/>
    <property type="molecule type" value="Genomic_DNA"/>
</dbReference>
<feature type="chain" id="PRO_5012910442" evidence="2">
    <location>
        <begin position="18"/>
        <end position="680"/>
    </location>
</feature>